<evidence type="ECO:0000256" key="1">
    <source>
        <dbReference type="SAM" id="Phobius"/>
    </source>
</evidence>
<feature type="transmembrane region" description="Helical" evidence="1">
    <location>
        <begin position="12"/>
        <end position="31"/>
    </location>
</feature>
<accession>A0AAD6SGS9</accession>
<evidence type="ECO:0000313" key="3">
    <source>
        <dbReference type="Proteomes" id="UP001218188"/>
    </source>
</evidence>
<evidence type="ECO:0000313" key="2">
    <source>
        <dbReference type="EMBL" id="KAJ7027784.1"/>
    </source>
</evidence>
<name>A0AAD6SGS9_9AGAR</name>
<sequence>GLLLIANYIRTVRLLRLATIFGHLFGLLRIFRSFAQDFGPTAGWAVFFWLSSLLLTLTLITTYHS</sequence>
<proteinExistence type="predicted"/>
<gene>
    <name evidence="2" type="ORF">C8F04DRAFT_1121323</name>
</gene>
<keyword evidence="1" id="KW-1133">Transmembrane helix</keyword>
<protein>
    <submittedName>
        <fullName evidence="2">Uncharacterized protein</fullName>
    </submittedName>
</protein>
<keyword evidence="1" id="KW-0812">Transmembrane</keyword>
<feature type="non-terminal residue" evidence="2">
    <location>
        <position position="1"/>
    </location>
</feature>
<reference evidence="2" key="1">
    <citation type="submission" date="2023-03" db="EMBL/GenBank/DDBJ databases">
        <title>Massive genome expansion in bonnet fungi (Mycena s.s.) driven by repeated elements and novel gene families across ecological guilds.</title>
        <authorList>
            <consortium name="Lawrence Berkeley National Laboratory"/>
            <person name="Harder C.B."/>
            <person name="Miyauchi S."/>
            <person name="Viragh M."/>
            <person name="Kuo A."/>
            <person name="Thoen E."/>
            <person name="Andreopoulos B."/>
            <person name="Lu D."/>
            <person name="Skrede I."/>
            <person name="Drula E."/>
            <person name="Henrissat B."/>
            <person name="Morin E."/>
            <person name="Kohler A."/>
            <person name="Barry K."/>
            <person name="LaButti K."/>
            <person name="Morin E."/>
            <person name="Salamov A."/>
            <person name="Lipzen A."/>
            <person name="Mereny Z."/>
            <person name="Hegedus B."/>
            <person name="Baldrian P."/>
            <person name="Stursova M."/>
            <person name="Weitz H."/>
            <person name="Taylor A."/>
            <person name="Grigoriev I.V."/>
            <person name="Nagy L.G."/>
            <person name="Martin F."/>
            <person name="Kauserud H."/>
        </authorList>
    </citation>
    <scope>NUCLEOTIDE SEQUENCE</scope>
    <source>
        <strain evidence="2">CBHHK200</strain>
    </source>
</reference>
<keyword evidence="3" id="KW-1185">Reference proteome</keyword>
<organism evidence="2 3">
    <name type="scientific">Mycena alexandri</name>
    <dbReference type="NCBI Taxonomy" id="1745969"/>
    <lineage>
        <taxon>Eukaryota</taxon>
        <taxon>Fungi</taxon>
        <taxon>Dikarya</taxon>
        <taxon>Basidiomycota</taxon>
        <taxon>Agaricomycotina</taxon>
        <taxon>Agaricomycetes</taxon>
        <taxon>Agaricomycetidae</taxon>
        <taxon>Agaricales</taxon>
        <taxon>Marasmiineae</taxon>
        <taxon>Mycenaceae</taxon>
        <taxon>Mycena</taxon>
    </lineage>
</organism>
<dbReference type="AlphaFoldDB" id="A0AAD6SGS9"/>
<keyword evidence="1" id="KW-0472">Membrane</keyword>
<dbReference type="Proteomes" id="UP001218188">
    <property type="component" value="Unassembled WGS sequence"/>
</dbReference>
<comment type="caution">
    <text evidence="2">The sequence shown here is derived from an EMBL/GenBank/DDBJ whole genome shotgun (WGS) entry which is preliminary data.</text>
</comment>
<feature type="non-terminal residue" evidence="2">
    <location>
        <position position="65"/>
    </location>
</feature>
<dbReference type="EMBL" id="JARJCM010000119">
    <property type="protein sequence ID" value="KAJ7027784.1"/>
    <property type="molecule type" value="Genomic_DNA"/>
</dbReference>
<feature type="transmembrane region" description="Helical" evidence="1">
    <location>
        <begin position="43"/>
        <end position="63"/>
    </location>
</feature>